<dbReference type="RefSeq" id="WP_126725056.1">
    <property type="nucleotide sequence ID" value="NZ_RYZH01000015.1"/>
</dbReference>
<evidence type="ECO:0000256" key="2">
    <source>
        <dbReference type="ARBA" id="ARBA00006143"/>
    </source>
</evidence>
<dbReference type="GO" id="GO:0017004">
    <property type="term" value="P:cytochrome complex assembly"/>
    <property type="evidence" value="ECO:0007669"/>
    <property type="project" value="UniProtKB-KW"/>
</dbReference>
<dbReference type="Pfam" id="PF02683">
    <property type="entry name" value="DsbD_TM"/>
    <property type="match status" value="1"/>
</dbReference>
<evidence type="ECO:0000259" key="8">
    <source>
        <dbReference type="Pfam" id="PF02683"/>
    </source>
</evidence>
<dbReference type="Proteomes" id="UP000280296">
    <property type="component" value="Unassembled WGS sequence"/>
</dbReference>
<feature type="transmembrane region" description="Helical" evidence="7">
    <location>
        <begin position="20"/>
        <end position="50"/>
    </location>
</feature>
<feature type="transmembrane region" description="Helical" evidence="7">
    <location>
        <begin position="205"/>
        <end position="225"/>
    </location>
</feature>
<evidence type="ECO:0000256" key="5">
    <source>
        <dbReference type="ARBA" id="ARBA00022989"/>
    </source>
</evidence>
<dbReference type="OrthoDB" id="837066at2"/>
<keyword evidence="3 7" id="KW-0812">Transmembrane</keyword>
<comment type="caution">
    <text evidence="9">The sequence shown here is derived from an EMBL/GenBank/DDBJ whole genome shotgun (WGS) entry which is preliminary data.</text>
</comment>
<dbReference type="InterPro" id="IPR051790">
    <property type="entry name" value="Cytochrome_c-biogenesis_DsbD"/>
</dbReference>
<feature type="domain" description="Cytochrome C biogenesis protein transmembrane" evidence="8">
    <location>
        <begin position="20"/>
        <end position="219"/>
    </location>
</feature>
<gene>
    <name evidence="9" type="ORF">TsocGM_09405</name>
</gene>
<evidence type="ECO:0000256" key="4">
    <source>
        <dbReference type="ARBA" id="ARBA00022748"/>
    </source>
</evidence>
<comment type="subcellular location">
    <subcellularLocation>
        <location evidence="1">Membrane</location>
        <topology evidence="1">Multi-pass membrane protein</topology>
    </subcellularLocation>
</comment>
<keyword evidence="4" id="KW-0201">Cytochrome c-type biogenesis</keyword>
<evidence type="ECO:0000256" key="7">
    <source>
        <dbReference type="SAM" id="Phobius"/>
    </source>
</evidence>
<evidence type="ECO:0000256" key="3">
    <source>
        <dbReference type="ARBA" id="ARBA00022692"/>
    </source>
</evidence>
<sequence length="228" mass="23495">MTLEEFLRTSGSSLPEGSVLALGVAFVAGILASAVCPCTLPVGLGMAGVVGATESRSRRAGFLIALAFFAGIVANLTLLGAVAGRLGAILTESFGRYWALTMAVVSFVAALVAFRGPRLDVDQLAALRKPGLPGAFGYGFIFSLGTSAAPLLLLLAVAASQGQPGYGALLAFIFGLGRGFPFLLVGLFAGALVRLTRIGLWRRAIQGLSGSALLFVSAYYTRAFFALL</sequence>
<reference evidence="9 10" key="1">
    <citation type="submission" date="2018-12" db="EMBL/GenBank/DDBJ databases">
        <authorList>
            <person name="Toschakov S.V."/>
        </authorList>
    </citation>
    <scope>NUCLEOTIDE SEQUENCE [LARGE SCALE GENOMIC DNA]</scope>
    <source>
        <strain evidence="9 10">GM2012</strain>
    </source>
</reference>
<dbReference type="PANTHER" id="PTHR31272:SF6">
    <property type="entry name" value="CYTOCHROME C-TYPE BIOGENESIS CCDA-LIKE CHLOROPLASTIC PROTEIN"/>
    <property type="match status" value="1"/>
</dbReference>
<evidence type="ECO:0000313" key="10">
    <source>
        <dbReference type="Proteomes" id="UP000280296"/>
    </source>
</evidence>
<keyword evidence="10" id="KW-1185">Reference proteome</keyword>
<proteinExistence type="inferred from homology"/>
<reference evidence="9 10" key="2">
    <citation type="submission" date="2019-01" db="EMBL/GenBank/DDBJ databases">
        <title>Tautonia sociabilis, a novel thermotolerant planctomycete of Isosphaeraceae family, isolated from a 4000 m deep subterranean habitat.</title>
        <authorList>
            <person name="Kovaleva O.L."/>
            <person name="Elcheninov A.G."/>
            <person name="Van Heerden E."/>
            <person name="Toshchakov S.V."/>
            <person name="Novikov A."/>
            <person name="Bonch-Osmolovskaya E.A."/>
            <person name="Kublanov I.V."/>
        </authorList>
    </citation>
    <scope>NUCLEOTIDE SEQUENCE [LARGE SCALE GENOMIC DNA]</scope>
    <source>
        <strain evidence="9 10">GM2012</strain>
    </source>
</reference>
<protein>
    <submittedName>
        <fullName evidence="9">Thiol:disulfide interchange protein</fullName>
    </submittedName>
</protein>
<dbReference type="PANTHER" id="PTHR31272">
    <property type="entry name" value="CYTOCHROME C-TYPE BIOGENESIS PROTEIN HI_1454-RELATED"/>
    <property type="match status" value="1"/>
</dbReference>
<keyword evidence="6 7" id="KW-0472">Membrane</keyword>
<feature type="transmembrane region" description="Helical" evidence="7">
    <location>
        <begin position="165"/>
        <end position="193"/>
    </location>
</feature>
<accession>A0A432MLC5</accession>
<evidence type="ECO:0000313" key="9">
    <source>
        <dbReference type="EMBL" id="RUL87936.1"/>
    </source>
</evidence>
<feature type="transmembrane region" description="Helical" evidence="7">
    <location>
        <begin position="62"/>
        <end position="83"/>
    </location>
</feature>
<dbReference type="GO" id="GO:0016020">
    <property type="term" value="C:membrane"/>
    <property type="evidence" value="ECO:0007669"/>
    <property type="project" value="UniProtKB-SubCell"/>
</dbReference>
<feature type="transmembrane region" description="Helical" evidence="7">
    <location>
        <begin position="135"/>
        <end position="159"/>
    </location>
</feature>
<keyword evidence="5 7" id="KW-1133">Transmembrane helix</keyword>
<evidence type="ECO:0000256" key="1">
    <source>
        <dbReference type="ARBA" id="ARBA00004141"/>
    </source>
</evidence>
<name>A0A432MLC5_9BACT</name>
<dbReference type="AlphaFoldDB" id="A0A432MLC5"/>
<dbReference type="InterPro" id="IPR003834">
    <property type="entry name" value="Cyt_c_assmbl_TM_dom"/>
</dbReference>
<comment type="similarity">
    <text evidence="2">Belongs to the DsbD family.</text>
</comment>
<dbReference type="EMBL" id="RYZH01000015">
    <property type="protein sequence ID" value="RUL87936.1"/>
    <property type="molecule type" value="Genomic_DNA"/>
</dbReference>
<evidence type="ECO:0000256" key="6">
    <source>
        <dbReference type="ARBA" id="ARBA00023136"/>
    </source>
</evidence>
<organism evidence="9 10">
    <name type="scientific">Tautonia sociabilis</name>
    <dbReference type="NCBI Taxonomy" id="2080755"/>
    <lineage>
        <taxon>Bacteria</taxon>
        <taxon>Pseudomonadati</taxon>
        <taxon>Planctomycetota</taxon>
        <taxon>Planctomycetia</taxon>
        <taxon>Isosphaerales</taxon>
        <taxon>Isosphaeraceae</taxon>
        <taxon>Tautonia</taxon>
    </lineage>
</organism>
<feature type="transmembrane region" description="Helical" evidence="7">
    <location>
        <begin position="95"/>
        <end position="114"/>
    </location>
</feature>